<feature type="transmembrane region" description="Helical" evidence="1">
    <location>
        <begin position="118"/>
        <end position="139"/>
    </location>
</feature>
<proteinExistence type="predicted"/>
<gene>
    <name evidence="2" type="ORF">CTheo_7805</name>
</gene>
<evidence type="ECO:0000313" key="3">
    <source>
        <dbReference type="Proteomes" id="UP000383932"/>
    </source>
</evidence>
<evidence type="ECO:0000256" key="1">
    <source>
        <dbReference type="SAM" id="Phobius"/>
    </source>
</evidence>
<dbReference type="EMBL" id="SSOP01000376">
    <property type="protein sequence ID" value="KAB5588751.1"/>
    <property type="molecule type" value="Genomic_DNA"/>
</dbReference>
<keyword evidence="1" id="KW-1133">Transmembrane helix</keyword>
<dbReference type="AlphaFoldDB" id="A0A5N5QBG8"/>
<keyword evidence="3" id="KW-1185">Reference proteome</keyword>
<keyword evidence="1" id="KW-0472">Membrane</keyword>
<organism evidence="2 3">
    <name type="scientific">Ceratobasidium theobromae</name>
    <dbReference type="NCBI Taxonomy" id="1582974"/>
    <lineage>
        <taxon>Eukaryota</taxon>
        <taxon>Fungi</taxon>
        <taxon>Dikarya</taxon>
        <taxon>Basidiomycota</taxon>
        <taxon>Agaricomycotina</taxon>
        <taxon>Agaricomycetes</taxon>
        <taxon>Cantharellales</taxon>
        <taxon>Ceratobasidiaceae</taxon>
        <taxon>Ceratobasidium</taxon>
    </lineage>
</organism>
<evidence type="ECO:0000313" key="2">
    <source>
        <dbReference type="EMBL" id="KAB5588751.1"/>
    </source>
</evidence>
<accession>A0A5N5QBG8</accession>
<name>A0A5N5QBG8_9AGAM</name>
<dbReference type="Proteomes" id="UP000383932">
    <property type="component" value="Unassembled WGS sequence"/>
</dbReference>
<comment type="caution">
    <text evidence="2">The sequence shown here is derived from an EMBL/GenBank/DDBJ whole genome shotgun (WGS) entry which is preliminary data.</text>
</comment>
<protein>
    <submittedName>
        <fullName evidence="2">Transmembrane protein</fullName>
    </submittedName>
</protein>
<sequence>MPNTTFPSYQPEYTPIPLIHSDLGALGTAVVASDKSPNKPKPVRRKARGTFIDWLKTLQPLIIHFIVTVLITILVLFYINGNNFLLDESTRRPLAKLADGTQVPTSQYILLQSDITTIVSAMIVVLNWAALGWATALYWRSSFLIMEKIGLRRRDLKWITRSGVVHPTGYFRYDLMSFIGILLLLTLVPQYSSPLLTGAISWAPSSMLAKLSHDIAMNLSAAGFSSMAWDQEIEKGVFKRVLPGASQLSVGTIISNVTIPIFWVSDIDWFTNETEVGLFIEGYTESQFGLTEEYQFLMQGLSTFGLDAETRVLVINASTTKKRGGTDCLATDNTIALRFPTNTSFFQDHGWCFAAARVTYHMGAGKCHNCQISSLSTVQNTSAITLQPDLIKFLAAPTLGNVTNYLNMFNASLPSLLNNANDYITEVLSRAYSGVWTTVAETTLGNTGAREYSTNYSPALSSLQARVDLRRVYAWLALQLSVTVAGVAFLAVQSRSRYPLVGDTSMIAFDLDTNDAPKDFPGLSKDRRLMWLGPKENGWKVVA</sequence>
<reference evidence="2 3" key="1">
    <citation type="journal article" date="2019" name="Fungal Biol. Biotechnol.">
        <title>Draft genome sequence of fastidious pathogen Ceratobasidium theobromae, which causes vascular-streak dieback in Theobroma cacao.</title>
        <authorList>
            <person name="Ali S.S."/>
            <person name="Asman A."/>
            <person name="Shao J."/>
            <person name="Firmansyah A.P."/>
            <person name="Susilo A.W."/>
            <person name="Rosmana A."/>
            <person name="McMahon P."/>
            <person name="Junaid M."/>
            <person name="Guest D."/>
            <person name="Kheng T.Y."/>
            <person name="Meinhardt L.W."/>
            <person name="Bailey B.A."/>
        </authorList>
    </citation>
    <scope>NUCLEOTIDE SEQUENCE [LARGE SCALE GENOMIC DNA]</scope>
    <source>
        <strain evidence="2 3">CT2</strain>
    </source>
</reference>
<keyword evidence="1 2" id="KW-0812">Transmembrane</keyword>
<dbReference type="OrthoDB" id="3227939at2759"/>
<feature type="transmembrane region" description="Helical" evidence="1">
    <location>
        <begin position="61"/>
        <end position="79"/>
    </location>
</feature>